<dbReference type="Gene3D" id="3.40.50.12240">
    <property type="match status" value="1"/>
</dbReference>
<protein>
    <submittedName>
        <fullName evidence="10">Flagellum-specific ATP synthase</fullName>
    </submittedName>
</protein>
<dbReference type="GO" id="GO:0030257">
    <property type="term" value="C:type III protein secretion system complex"/>
    <property type="evidence" value="ECO:0007669"/>
    <property type="project" value="InterPro"/>
</dbReference>
<keyword evidence="11" id="KW-1185">Reference proteome</keyword>
<evidence type="ECO:0000256" key="8">
    <source>
        <dbReference type="ARBA" id="ARBA00034006"/>
    </source>
</evidence>
<dbReference type="RefSeq" id="WP_090844650.1">
    <property type="nucleotide sequence ID" value="NZ_FNXG01000001.1"/>
</dbReference>
<dbReference type="AlphaFoldDB" id="A0A1H6JGL2"/>
<dbReference type="Proteomes" id="UP000199125">
    <property type="component" value="Unassembled WGS sequence"/>
</dbReference>
<name>A0A1H6JGL2_9RHOB</name>
<dbReference type="PANTHER" id="PTHR15184:SF9">
    <property type="entry name" value="SPI-1 TYPE 3 SECRETION SYSTEM ATPASE"/>
    <property type="match status" value="1"/>
</dbReference>
<evidence type="ECO:0000256" key="5">
    <source>
        <dbReference type="ARBA" id="ARBA00022840"/>
    </source>
</evidence>
<comment type="catalytic activity">
    <reaction evidence="8">
        <text>ATP + H2O + cellular proteinSide 1 = ADP + phosphate + cellular proteinSide 2.</text>
        <dbReference type="EC" id="7.4.2.8"/>
    </reaction>
</comment>
<evidence type="ECO:0000256" key="3">
    <source>
        <dbReference type="ARBA" id="ARBA00022490"/>
    </source>
</evidence>
<evidence type="ECO:0000256" key="2">
    <source>
        <dbReference type="ARBA" id="ARBA00022448"/>
    </source>
</evidence>
<dbReference type="Pfam" id="PF18269">
    <property type="entry name" value="T3SS_ATPase_C"/>
    <property type="match status" value="1"/>
</dbReference>
<dbReference type="InterPro" id="IPR005714">
    <property type="entry name" value="ATPase_T3SS_FliI/YscN"/>
</dbReference>
<dbReference type="STRING" id="65735.SAMN04488075_0348"/>
<dbReference type="InterPro" id="IPR003593">
    <property type="entry name" value="AAA+_ATPase"/>
</dbReference>
<dbReference type="Pfam" id="PF00006">
    <property type="entry name" value="ATP-synt_ab"/>
    <property type="match status" value="1"/>
</dbReference>
<keyword evidence="4" id="KW-0547">Nucleotide-binding</keyword>
<evidence type="ECO:0000256" key="4">
    <source>
        <dbReference type="ARBA" id="ARBA00022741"/>
    </source>
</evidence>
<dbReference type="PANTHER" id="PTHR15184">
    <property type="entry name" value="ATP SYNTHASE"/>
    <property type="match status" value="1"/>
</dbReference>
<dbReference type="GO" id="GO:0046933">
    <property type="term" value="F:proton-transporting ATP synthase activity, rotational mechanism"/>
    <property type="evidence" value="ECO:0007669"/>
    <property type="project" value="TreeGrafter"/>
</dbReference>
<dbReference type="SMART" id="SM00382">
    <property type="entry name" value="AAA"/>
    <property type="match status" value="1"/>
</dbReference>
<dbReference type="GO" id="GO:0030254">
    <property type="term" value="P:protein secretion by the type III secretion system"/>
    <property type="evidence" value="ECO:0007669"/>
    <property type="project" value="InterPro"/>
</dbReference>
<proteinExistence type="predicted"/>
<dbReference type="SUPFAM" id="SSF52540">
    <property type="entry name" value="P-loop containing nucleoside triphosphate hydrolases"/>
    <property type="match status" value="1"/>
</dbReference>
<dbReference type="GO" id="GO:0016887">
    <property type="term" value="F:ATP hydrolysis activity"/>
    <property type="evidence" value="ECO:0007669"/>
    <property type="project" value="InterPro"/>
</dbReference>
<dbReference type="GO" id="GO:0008564">
    <property type="term" value="F:protein-exporting ATPase activity"/>
    <property type="evidence" value="ECO:0007669"/>
    <property type="project" value="UniProtKB-EC"/>
</dbReference>
<dbReference type="InterPro" id="IPR050053">
    <property type="entry name" value="ATPase_alpha/beta_chains"/>
</dbReference>
<evidence type="ECO:0000256" key="1">
    <source>
        <dbReference type="ARBA" id="ARBA00004496"/>
    </source>
</evidence>
<accession>A0A1H6JGL2</accession>
<organism evidence="10 11">
    <name type="scientific">Paracoccus alkenifer</name>
    <dbReference type="NCBI Taxonomy" id="65735"/>
    <lineage>
        <taxon>Bacteria</taxon>
        <taxon>Pseudomonadati</taxon>
        <taxon>Pseudomonadota</taxon>
        <taxon>Alphaproteobacteria</taxon>
        <taxon>Rhodobacterales</taxon>
        <taxon>Paracoccaceae</taxon>
        <taxon>Paracoccus</taxon>
    </lineage>
</organism>
<sequence length="440" mass="46390">MNRIESTAERIRKLRIGRYFGRVAAIRAGVVEVGGLNHFASVGDRVGFLNGALSGEVVGLDPEHALILPDGPTDGLSIGARVELLFRPAISPCDAWIGRIVDPLGRPLDGRPLRSGHEGRRFRAAPPPATTRKRLGARLDTGLAVFDTLLPVVRGQRIGLFAGSGVGKSTLLGALARGLSADVVVVAMVGERGREVREFVESTLGAEGMARAVVVAATSDQSPLMRRRCAWAAMAVAEHFRDHGRHVLFLADSITRFAEAHREIALASGEAASNRGFPPSTAQAIMALAERSGPGAEGVGDITGVFSVLVAGSDMEEPVADILRGVLDGHVVLDRAIAERGRFPAVDVLRSVSRSLPTAASEAENALIARARAALGLYAESELMIKAGLYAPGSDPRLDEAVRLYPALDAFVARSSPGAAQSFAMLHDALSLRPQPARVA</sequence>
<evidence type="ECO:0000256" key="7">
    <source>
        <dbReference type="ARBA" id="ARBA00022967"/>
    </source>
</evidence>
<evidence type="ECO:0000313" key="11">
    <source>
        <dbReference type="Proteomes" id="UP000199125"/>
    </source>
</evidence>
<dbReference type="GO" id="GO:0005737">
    <property type="term" value="C:cytoplasm"/>
    <property type="evidence" value="ECO:0007669"/>
    <property type="project" value="UniProtKB-SubCell"/>
</dbReference>
<evidence type="ECO:0000259" key="9">
    <source>
        <dbReference type="SMART" id="SM00382"/>
    </source>
</evidence>
<keyword evidence="5" id="KW-0067">ATP-binding</keyword>
<dbReference type="CDD" id="cd01136">
    <property type="entry name" value="ATPase_flagellum-secretory_path_III"/>
    <property type="match status" value="1"/>
</dbReference>
<keyword evidence="3" id="KW-0963">Cytoplasm</keyword>
<dbReference type="PROSITE" id="PS00152">
    <property type="entry name" value="ATPASE_ALPHA_BETA"/>
    <property type="match status" value="1"/>
</dbReference>
<dbReference type="NCBIfam" id="TIGR01026">
    <property type="entry name" value="fliI_yscN"/>
    <property type="match status" value="1"/>
</dbReference>
<feature type="domain" description="AAA+ ATPase" evidence="9">
    <location>
        <begin position="154"/>
        <end position="338"/>
    </location>
</feature>
<dbReference type="InterPro" id="IPR027417">
    <property type="entry name" value="P-loop_NTPase"/>
</dbReference>
<keyword evidence="7" id="KW-1278">Translocase</keyword>
<reference evidence="11" key="1">
    <citation type="submission" date="2016-10" db="EMBL/GenBank/DDBJ databases">
        <authorList>
            <person name="Varghese N."/>
            <person name="Submissions S."/>
        </authorList>
    </citation>
    <scope>NUCLEOTIDE SEQUENCE [LARGE SCALE GENOMIC DNA]</scope>
    <source>
        <strain evidence="11">DSM 11593</strain>
    </source>
</reference>
<dbReference type="InterPro" id="IPR040627">
    <property type="entry name" value="T3SS_ATPase_C"/>
</dbReference>
<gene>
    <name evidence="10" type="ORF">SAMN04488075_0348</name>
</gene>
<comment type="subcellular location">
    <subcellularLocation>
        <location evidence="1">Cytoplasm</location>
    </subcellularLocation>
</comment>
<keyword evidence="6" id="KW-0653">Protein transport</keyword>
<dbReference type="EMBL" id="FNXG01000001">
    <property type="protein sequence ID" value="SEH61078.1"/>
    <property type="molecule type" value="Genomic_DNA"/>
</dbReference>
<dbReference type="GO" id="GO:0005524">
    <property type="term" value="F:ATP binding"/>
    <property type="evidence" value="ECO:0007669"/>
    <property type="project" value="UniProtKB-KW"/>
</dbReference>
<dbReference type="OrthoDB" id="9801639at2"/>
<keyword evidence="2" id="KW-0813">Transport</keyword>
<dbReference type="InterPro" id="IPR000194">
    <property type="entry name" value="ATPase_F1/V1/A1_a/bsu_nucl-bd"/>
</dbReference>
<evidence type="ECO:0000256" key="6">
    <source>
        <dbReference type="ARBA" id="ARBA00022927"/>
    </source>
</evidence>
<evidence type="ECO:0000313" key="10">
    <source>
        <dbReference type="EMBL" id="SEH61078.1"/>
    </source>
</evidence>
<dbReference type="InterPro" id="IPR020003">
    <property type="entry name" value="ATPase_a/bsu_AS"/>
</dbReference>